<protein>
    <recommendedName>
        <fullName evidence="6">Saposin A-type domain-containing protein</fullName>
    </recommendedName>
</protein>
<name>A0AAV8ZE72_9CUCU</name>
<organism evidence="7 8">
    <name type="scientific">Aromia moschata</name>
    <dbReference type="NCBI Taxonomy" id="1265417"/>
    <lineage>
        <taxon>Eukaryota</taxon>
        <taxon>Metazoa</taxon>
        <taxon>Ecdysozoa</taxon>
        <taxon>Arthropoda</taxon>
        <taxon>Hexapoda</taxon>
        <taxon>Insecta</taxon>
        <taxon>Pterygota</taxon>
        <taxon>Neoptera</taxon>
        <taxon>Endopterygota</taxon>
        <taxon>Coleoptera</taxon>
        <taxon>Polyphaga</taxon>
        <taxon>Cucujiformia</taxon>
        <taxon>Chrysomeloidea</taxon>
        <taxon>Cerambycidae</taxon>
        <taxon>Cerambycinae</taxon>
        <taxon>Callichromatini</taxon>
        <taxon>Aromia</taxon>
    </lineage>
</organism>
<evidence type="ECO:0000313" key="7">
    <source>
        <dbReference type="EMBL" id="KAJ8962211.1"/>
    </source>
</evidence>
<comment type="subcellular location">
    <subcellularLocation>
        <location evidence="1">Secreted</location>
    </subcellularLocation>
</comment>
<feature type="domain" description="Saposin A-type" evidence="6">
    <location>
        <begin position="76"/>
        <end position="116"/>
    </location>
</feature>
<accession>A0AAV8ZE72</accession>
<keyword evidence="8" id="KW-1185">Reference proteome</keyword>
<keyword evidence="4" id="KW-1015">Disulfide bond</keyword>
<dbReference type="AlphaFoldDB" id="A0AAV8ZE72"/>
<dbReference type="EMBL" id="JAPWTK010000003">
    <property type="protein sequence ID" value="KAJ8962211.1"/>
    <property type="molecule type" value="Genomic_DNA"/>
</dbReference>
<evidence type="ECO:0000256" key="2">
    <source>
        <dbReference type="ARBA" id="ARBA00022525"/>
    </source>
</evidence>
<feature type="domain" description="Saposin A-type" evidence="6">
    <location>
        <begin position="226"/>
        <end position="268"/>
    </location>
</feature>
<evidence type="ECO:0000256" key="3">
    <source>
        <dbReference type="ARBA" id="ARBA00022729"/>
    </source>
</evidence>
<feature type="domain" description="Saposin A-type" evidence="6">
    <location>
        <begin position="279"/>
        <end position="321"/>
    </location>
</feature>
<keyword evidence="2" id="KW-0964">Secreted</keyword>
<proteinExistence type="predicted"/>
<dbReference type="Proteomes" id="UP001162162">
    <property type="component" value="Unassembled WGS sequence"/>
</dbReference>
<dbReference type="SMART" id="SM00162">
    <property type="entry name" value="SAPA"/>
    <property type="match status" value="5"/>
</dbReference>
<comment type="caution">
    <text evidence="7">The sequence shown here is derived from an EMBL/GenBank/DDBJ whole genome shotgun (WGS) entry which is preliminary data.</text>
</comment>
<evidence type="ECO:0000259" key="6">
    <source>
        <dbReference type="PROSITE" id="PS51110"/>
    </source>
</evidence>
<evidence type="ECO:0000256" key="5">
    <source>
        <dbReference type="ARBA" id="ARBA00023180"/>
    </source>
</evidence>
<feature type="domain" description="Saposin A-type" evidence="6">
    <location>
        <begin position="122"/>
        <end position="162"/>
    </location>
</feature>
<evidence type="ECO:0000256" key="4">
    <source>
        <dbReference type="ARBA" id="ARBA00023157"/>
    </source>
</evidence>
<keyword evidence="5" id="KW-0325">Glycoprotein</keyword>
<feature type="domain" description="Saposin A-type" evidence="6">
    <location>
        <begin position="173"/>
        <end position="215"/>
    </location>
</feature>
<dbReference type="PANTHER" id="PTHR11480">
    <property type="entry name" value="SAPOSIN-RELATED"/>
    <property type="match status" value="1"/>
</dbReference>
<dbReference type="GO" id="GO:0005576">
    <property type="term" value="C:extracellular region"/>
    <property type="evidence" value="ECO:0007669"/>
    <property type="project" value="UniProtKB-SubCell"/>
</dbReference>
<evidence type="ECO:0000256" key="1">
    <source>
        <dbReference type="ARBA" id="ARBA00004613"/>
    </source>
</evidence>
<dbReference type="InterPro" id="IPR003119">
    <property type="entry name" value="SAP_A"/>
</dbReference>
<gene>
    <name evidence="7" type="ORF">NQ318_018183</name>
</gene>
<reference evidence="7" key="1">
    <citation type="journal article" date="2023" name="Insect Mol. Biol.">
        <title>Genome sequencing provides insights into the evolution of gene families encoding plant cell wall-degrading enzymes in longhorned beetles.</title>
        <authorList>
            <person name="Shin N.R."/>
            <person name="Okamura Y."/>
            <person name="Kirsch R."/>
            <person name="Pauchet Y."/>
        </authorList>
    </citation>
    <scope>NUCLEOTIDE SEQUENCE</scope>
    <source>
        <strain evidence="7">AMC_N1</strain>
    </source>
</reference>
<keyword evidence="3" id="KW-0732">Signal</keyword>
<dbReference type="Pfam" id="PF02199">
    <property type="entry name" value="SapA"/>
    <property type="match status" value="5"/>
</dbReference>
<sequence>MDTVSGDVTALPSPDSRWAAWAAARNALSSTNVLSCQIIVQKYGKLAFYLINSLTPHEICRRVLLCTDLRTEILVGTFHRDPCSYGPIYWCSTEEYADKCEATTYCQTKVWRARRPQRAVQVVVGSNHCTWGPGYWCQSETTADECNARKHCETKVWGASRPKRSAQVERKIPLVGADHCTRGPGYWCQSEAKADECGQGAREHCETKVWRASRPKRSPQVETRRPLVGANHCTRGPGYWCLSEATADECGQGARKHCETKVWGASRPKRSAQVERKIPLVGADHCTRGPGYWCQSEAKADECGQGAREHCETKVWRASRPKRSPQVETRRPLVGANHCTRGPGYWLESTAKPESGEQIGQREALKWRGRDHYLERIIVLEAQDTGVKVRQQLMNAEMGYLKTCNN</sequence>
<evidence type="ECO:0000313" key="8">
    <source>
        <dbReference type="Proteomes" id="UP001162162"/>
    </source>
</evidence>
<dbReference type="InterPro" id="IPR051428">
    <property type="entry name" value="Sphingo_Act-Surfact_Prot"/>
</dbReference>
<dbReference type="PROSITE" id="PS51110">
    <property type="entry name" value="SAP_A"/>
    <property type="match status" value="5"/>
</dbReference>